<comment type="caution">
    <text evidence="1">The sequence shown here is derived from an EMBL/GenBank/DDBJ whole genome shotgun (WGS) entry which is preliminary data.</text>
</comment>
<evidence type="ECO:0000313" key="1">
    <source>
        <dbReference type="EMBL" id="KIG15678.1"/>
    </source>
</evidence>
<name>A0A0C1ZX83_9BACT</name>
<reference evidence="1 2" key="1">
    <citation type="submission" date="2014-12" db="EMBL/GenBank/DDBJ databases">
        <title>Genome assembly of Enhygromyxa salina DSM 15201.</title>
        <authorList>
            <person name="Sharma G."/>
            <person name="Subramanian S."/>
        </authorList>
    </citation>
    <scope>NUCLEOTIDE SEQUENCE [LARGE SCALE GENOMIC DNA]</scope>
    <source>
        <strain evidence="1 2">DSM 15201</strain>
    </source>
</reference>
<sequence length="287" mass="30906">MSRRANADLDELWATLEPHIDWPEGLTLILLFASNAAVVDELRQRAHAVCSRSGRTLRVFAPASREAVEALPGELLEAPAPEVGALWVELWDGHGWDTAITGVLARLNQFRTVLEREVGRPTVLILPASFRLRVYMVAPDLWTIRSFSTELPSRGYVARGGPMAVSDGVAAPGSAAFAIAPPSRAEREWARLVGTAKRAGHVRVDPVDGVRAFNAALRRGSLAGARRIAVQFVELADLLDDVELRREHLAHARSLLDAAATAAGLDPVLADSVAEIFDAAGAGLEPR</sequence>
<dbReference type="EMBL" id="JMCC02000049">
    <property type="protein sequence ID" value="KIG15678.1"/>
    <property type="molecule type" value="Genomic_DNA"/>
</dbReference>
<evidence type="ECO:0000313" key="2">
    <source>
        <dbReference type="Proteomes" id="UP000031599"/>
    </source>
</evidence>
<dbReference type="Proteomes" id="UP000031599">
    <property type="component" value="Unassembled WGS sequence"/>
</dbReference>
<protein>
    <recommendedName>
        <fullName evidence="3">DUF4123 domain-containing protein</fullName>
    </recommendedName>
</protein>
<gene>
    <name evidence="1" type="ORF">DB30_05426</name>
</gene>
<dbReference type="RefSeq" id="WP_052551303.1">
    <property type="nucleotide sequence ID" value="NZ_JMCC02000049.1"/>
</dbReference>
<proteinExistence type="predicted"/>
<evidence type="ECO:0008006" key="3">
    <source>
        <dbReference type="Google" id="ProtNLM"/>
    </source>
</evidence>
<dbReference type="AlphaFoldDB" id="A0A0C1ZX83"/>
<accession>A0A0C1ZX83</accession>
<organism evidence="1 2">
    <name type="scientific">Enhygromyxa salina</name>
    <dbReference type="NCBI Taxonomy" id="215803"/>
    <lineage>
        <taxon>Bacteria</taxon>
        <taxon>Pseudomonadati</taxon>
        <taxon>Myxococcota</taxon>
        <taxon>Polyangia</taxon>
        <taxon>Nannocystales</taxon>
        <taxon>Nannocystaceae</taxon>
        <taxon>Enhygromyxa</taxon>
    </lineage>
</organism>